<dbReference type="GO" id="GO:0000329">
    <property type="term" value="C:fungal-type vacuole membrane"/>
    <property type="evidence" value="ECO:0007669"/>
    <property type="project" value="TreeGrafter"/>
</dbReference>
<dbReference type="GO" id="GO:0034257">
    <property type="term" value="F:nicotinamide riboside transmembrane transporter activity"/>
    <property type="evidence" value="ECO:0007669"/>
    <property type="project" value="TreeGrafter"/>
</dbReference>
<dbReference type="GO" id="GO:0005886">
    <property type="term" value="C:plasma membrane"/>
    <property type="evidence" value="ECO:0007669"/>
    <property type="project" value="TreeGrafter"/>
</dbReference>
<dbReference type="PIRSF" id="PIRSF016379">
    <property type="entry name" value="ENT"/>
    <property type="match status" value="1"/>
</dbReference>
<keyword evidence="6 7" id="KW-0472">Membrane</keyword>
<comment type="similarity">
    <text evidence="2">Belongs to the SLC29A/ENT transporter (TC 2.A.57) family.</text>
</comment>
<organism evidence="8 9">
    <name type="scientific">Zymoseptoria tritici (strain ST99CH_3D7)</name>
    <dbReference type="NCBI Taxonomy" id="1276538"/>
    <lineage>
        <taxon>Eukaryota</taxon>
        <taxon>Fungi</taxon>
        <taxon>Dikarya</taxon>
        <taxon>Ascomycota</taxon>
        <taxon>Pezizomycotina</taxon>
        <taxon>Dothideomycetes</taxon>
        <taxon>Dothideomycetidae</taxon>
        <taxon>Mycosphaerellales</taxon>
        <taxon>Mycosphaerellaceae</taxon>
        <taxon>Zymoseptoria</taxon>
    </lineage>
</organism>
<feature type="transmembrane region" description="Helical" evidence="7">
    <location>
        <begin position="298"/>
        <end position="319"/>
    </location>
</feature>
<feature type="transmembrane region" description="Helical" evidence="7">
    <location>
        <begin position="440"/>
        <end position="462"/>
    </location>
</feature>
<feature type="transmembrane region" description="Helical" evidence="7">
    <location>
        <begin position="182"/>
        <end position="204"/>
    </location>
</feature>
<sequence length="463" mass="49909">MDRLKKLFAGEDEQRYSALHTNDIEGDEEHPSSQLNDKPLPVRHVEYSIFLLLGISMLWAWNMFLAAGPYFQHRFRSNKSIYANFQAAEITVSTVTNLGSMLILTKLQRAANYPNRIVLSLLINMAVFALLAASTAVEVSAEVYFVFLMGMIFAASLATGLCQNGVFAYVSGFGEPKFTQAIMTGQAVAGVLPCIAQIVSVLAVQHPKSGQSERHGDKGELPTGPTPVNWKAALAYFLTATLISIATLLAFTYLLARTRPSISSSSTPNTPTASTADLRASTTSLKKPIPLTLLLRKLLPLSSAVFLTFAVTMVFPVLTQRILSTHPPHSQPPILQPPSFIPLALLLWNIGDLTGRLLTGVPAISLVHRPWIVLSMAVARIGWVGLYHLCNLDGKGAVVESDVFYLVVVQLGFGLSNGFIGSTCMIGAAEHVDEEEREAAGGFMGLCLVGGLAVGSGLSFFIT</sequence>
<proteinExistence type="inferred from homology"/>
<dbReference type="InterPro" id="IPR036259">
    <property type="entry name" value="MFS_trans_sf"/>
</dbReference>
<dbReference type="SUPFAM" id="SSF103473">
    <property type="entry name" value="MFS general substrate transporter"/>
    <property type="match status" value="1"/>
</dbReference>
<dbReference type="GO" id="GO:0015205">
    <property type="term" value="F:nucleobase transmembrane transporter activity"/>
    <property type="evidence" value="ECO:0007669"/>
    <property type="project" value="TreeGrafter"/>
</dbReference>
<feature type="transmembrane region" description="Helical" evidence="7">
    <location>
        <begin position="83"/>
        <end position="105"/>
    </location>
</feature>
<keyword evidence="9" id="KW-1185">Reference proteome</keyword>
<evidence type="ECO:0000256" key="1">
    <source>
        <dbReference type="ARBA" id="ARBA00004141"/>
    </source>
</evidence>
<comment type="subcellular location">
    <subcellularLocation>
        <location evidence="1">Membrane</location>
        <topology evidence="1">Multi-pass membrane protein</topology>
    </subcellularLocation>
</comment>
<keyword evidence="3" id="KW-0813">Transport</keyword>
<accession>A0A1X7RNJ5</accession>
<evidence type="ECO:0000256" key="5">
    <source>
        <dbReference type="ARBA" id="ARBA00022989"/>
    </source>
</evidence>
<dbReference type="EMBL" id="LT853694">
    <property type="protein sequence ID" value="SMQ48761.1"/>
    <property type="molecule type" value="Genomic_DNA"/>
</dbReference>
<evidence type="ECO:0000313" key="9">
    <source>
        <dbReference type="Proteomes" id="UP000215127"/>
    </source>
</evidence>
<evidence type="ECO:0000256" key="4">
    <source>
        <dbReference type="ARBA" id="ARBA00022692"/>
    </source>
</evidence>
<dbReference type="STRING" id="1276538.A0A1X7RNJ5"/>
<evidence type="ECO:0000256" key="2">
    <source>
        <dbReference type="ARBA" id="ARBA00007965"/>
    </source>
</evidence>
<dbReference type="PANTHER" id="PTHR10332:SF88">
    <property type="entry name" value="EQUILIBRATIVE NUCLEOSIDE TRANSPORTER 1, ISOFORM A"/>
    <property type="match status" value="1"/>
</dbReference>
<name>A0A1X7RNJ5_ZYMT9</name>
<reference evidence="8 9" key="1">
    <citation type="submission" date="2016-06" db="EMBL/GenBank/DDBJ databases">
        <authorList>
            <person name="Kjaerup R.B."/>
            <person name="Dalgaard T.S."/>
            <person name="Juul-Madsen H.R."/>
        </authorList>
    </citation>
    <scope>NUCLEOTIDE SEQUENCE [LARGE SCALE GENOMIC DNA]</scope>
</reference>
<keyword evidence="4 7" id="KW-0812">Transmembrane</keyword>
<evidence type="ECO:0000313" key="8">
    <source>
        <dbReference type="EMBL" id="SMQ48761.1"/>
    </source>
</evidence>
<dbReference type="PANTHER" id="PTHR10332">
    <property type="entry name" value="EQUILIBRATIVE NUCLEOSIDE TRANSPORTER"/>
    <property type="match status" value="1"/>
</dbReference>
<protein>
    <recommendedName>
        <fullName evidence="10">Nucleoside transporter</fullName>
    </recommendedName>
</protein>
<gene>
    <name evidence="8" type="ORF">ZT3D7_G3911</name>
</gene>
<feature type="transmembrane region" description="Helical" evidence="7">
    <location>
        <begin position="47"/>
        <end position="71"/>
    </location>
</feature>
<feature type="transmembrane region" description="Helical" evidence="7">
    <location>
        <begin position="143"/>
        <end position="170"/>
    </location>
</feature>
<evidence type="ECO:0000256" key="3">
    <source>
        <dbReference type="ARBA" id="ARBA00022448"/>
    </source>
</evidence>
<feature type="transmembrane region" description="Helical" evidence="7">
    <location>
        <begin position="371"/>
        <end position="389"/>
    </location>
</feature>
<evidence type="ECO:0000256" key="6">
    <source>
        <dbReference type="ARBA" id="ARBA00023136"/>
    </source>
</evidence>
<dbReference type="PRINTS" id="PR01130">
    <property type="entry name" value="DERENTRNSPRT"/>
</dbReference>
<dbReference type="Pfam" id="PF01733">
    <property type="entry name" value="Nucleoside_tran"/>
    <property type="match status" value="1"/>
</dbReference>
<dbReference type="AlphaFoldDB" id="A0A1X7RNJ5"/>
<feature type="transmembrane region" description="Helical" evidence="7">
    <location>
        <begin position="404"/>
        <end position="428"/>
    </location>
</feature>
<feature type="transmembrane region" description="Helical" evidence="7">
    <location>
        <begin position="117"/>
        <end position="137"/>
    </location>
</feature>
<evidence type="ECO:0000256" key="7">
    <source>
        <dbReference type="SAM" id="Phobius"/>
    </source>
</evidence>
<feature type="transmembrane region" description="Helical" evidence="7">
    <location>
        <begin position="233"/>
        <end position="256"/>
    </location>
</feature>
<dbReference type="Proteomes" id="UP000215127">
    <property type="component" value="Chromosome 3"/>
</dbReference>
<evidence type="ECO:0008006" key="10">
    <source>
        <dbReference type="Google" id="ProtNLM"/>
    </source>
</evidence>
<keyword evidence="5 7" id="KW-1133">Transmembrane helix</keyword>
<dbReference type="InterPro" id="IPR002259">
    <property type="entry name" value="Eqnu_transpt"/>
</dbReference>
<dbReference type="Gene3D" id="1.20.1250.20">
    <property type="entry name" value="MFS general substrate transporter like domains"/>
    <property type="match status" value="1"/>
</dbReference>